<dbReference type="Pfam" id="PF07897">
    <property type="entry name" value="EAR"/>
    <property type="match status" value="1"/>
</dbReference>
<organism evidence="8 9">
    <name type="scientific">Dorcoceras hygrometricum</name>
    <dbReference type="NCBI Taxonomy" id="472368"/>
    <lineage>
        <taxon>Eukaryota</taxon>
        <taxon>Viridiplantae</taxon>
        <taxon>Streptophyta</taxon>
        <taxon>Embryophyta</taxon>
        <taxon>Tracheophyta</taxon>
        <taxon>Spermatophyta</taxon>
        <taxon>Magnoliopsida</taxon>
        <taxon>eudicotyledons</taxon>
        <taxon>Gunneridae</taxon>
        <taxon>Pentapetalae</taxon>
        <taxon>asterids</taxon>
        <taxon>lamiids</taxon>
        <taxon>Lamiales</taxon>
        <taxon>Gesneriaceae</taxon>
        <taxon>Didymocarpoideae</taxon>
        <taxon>Trichosporeae</taxon>
        <taxon>Loxocarpinae</taxon>
        <taxon>Dorcoceras</taxon>
    </lineage>
</organism>
<keyword evidence="9" id="KW-1185">Reference proteome</keyword>
<dbReference type="InterPro" id="IPR012463">
    <property type="entry name" value="Ninja_motif"/>
</dbReference>
<dbReference type="GO" id="GO:0045892">
    <property type="term" value="P:negative regulation of DNA-templated transcription"/>
    <property type="evidence" value="ECO:0007669"/>
    <property type="project" value="TreeGrafter"/>
</dbReference>
<evidence type="ECO:0000256" key="2">
    <source>
        <dbReference type="ARBA" id="ARBA00006081"/>
    </source>
</evidence>
<evidence type="ECO:0000313" key="9">
    <source>
        <dbReference type="Proteomes" id="UP000250235"/>
    </source>
</evidence>
<evidence type="ECO:0000259" key="7">
    <source>
        <dbReference type="Pfam" id="PF16135"/>
    </source>
</evidence>
<evidence type="ECO:0000256" key="1">
    <source>
        <dbReference type="ARBA" id="ARBA00004123"/>
    </source>
</evidence>
<dbReference type="AlphaFoldDB" id="A0A2Z7CY19"/>
<comment type="subcellular location">
    <subcellularLocation>
        <location evidence="1 4">Nucleus</location>
    </subcellularLocation>
</comment>
<dbReference type="OrthoDB" id="667358at2759"/>
<comment type="similarity">
    <text evidence="2 4">Belongs to the Ninja family.</text>
</comment>
<feature type="domain" description="Ethylene-responsive binding factor-associated repression" evidence="6">
    <location>
        <begin position="29"/>
        <end position="62"/>
    </location>
</feature>
<evidence type="ECO:0000256" key="3">
    <source>
        <dbReference type="ARBA" id="ARBA00023242"/>
    </source>
</evidence>
<dbReference type="GO" id="GO:0005634">
    <property type="term" value="C:nucleus"/>
    <property type="evidence" value="ECO:0007669"/>
    <property type="project" value="UniProtKB-SubCell"/>
</dbReference>
<dbReference type="Proteomes" id="UP000250235">
    <property type="component" value="Unassembled WGS sequence"/>
</dbReference>
<dbReference type="GO" id="GO:0007165">
    <property type="term" value="P:signal transduction"/>
    <property type="evidence" value="ECO:0007669"/>
    <property type="project" value="InterPro"/>
</dbReference>
<dbReference type="InterPro" id="IPR031307">
    <property type="entry name" value="Ninja_fam"/>
</dbReference>
<name>A0A2Z7CY19_9LAMI</name>
<evidence type="ECO:0000313" key="8">
    <source>
        <dbReference type="EMBL" id="KZV51628.1"/>
    </source>
</evidence>
<comment type="function">
    <text evidence="4">Acts as a negative regulator of abscisic acid (ABA) response.</text>
</comment>
<proteinExistence type="inferred from homology"/>
<evidence type="ECO:0000256" key="5">
    <source>
        <dbReference type="SAM" id="MobiDB-lite"/>
    </source>
</evidence>
<protein>
    <recommendedName>
        <fullName evidence="4">Ninja-family protein</fullName>
    </recommendedName>
    <alternativeName>
        <fullName evidence="4">ABI-binding protein</fullName>
    </alternativeName>
</protein>
<sequence>MDGFSRDLLKNGFMSHNRFPNENVKLGEEEDGEIELSLGLSMNGRFGVDPARKKLRRASSISNLVFAVAVADNGSRNEGLEPVLESHTPLARTCSLPNQTEEWRDRKALESTRSMEARKKRMEKLKNVRMVKDIEFPVEDGYNCNGSNIVAILKDNVRLIGNGNFNLVENAKQGSQGSIGSPRSGSSGISDGQSQPIEGAKNLTEVKSTSGSKSVQEQIEQKATIGAAVREAKGPNISHQNAMHDMPFVSTKTYGPNGKKIDGFLYRYKKGEDVRIVCVCHGMFLSPAEFVKHGGGGDVEHPLKHIVVNPSPLL</sequence>
<reference evidence="8 9" key="1">
    <citation type="journal article" date="2015" name="Proc. Natl. Acad. Sci. U.S.A.">
        <title>The resurrection genome of Boea hygrometrica: A blueprint for survival of dehydration.</title>
        <authorList>
            <person name="Xiao L."/>
            <person name="Yang G."/>
            <person name="Zhang L."/>
            <person name="Yang X."/>
            <person name="Zhao S."/>
            <person name="Ji Z."/>
            <person name="Zhou Q."/>
            <person name="Hu M."/>
            <person name="Wang Y."/>
            <person name="Chen M."/>
            <person name="Xu Y."/>
            <person name="Jin H."/>
            <person name="Xiao X."/>
            <person name="Hu G."/>
            <person name="Bao F."/>
            <person name="Hu Y."/>
            <person name="Wan P."/>
            <person name="Li L."/>
            <person name="Deng X."/>
            <person name="Kuang T."/>
            <person name="Xiang C."/>
            <person name="Zhu J.K."/>
            <person name="Oliver M.J."/>
            <person name="He Y."/>
        </authorList>
    </citation>
    <scope>NUCLEOTIDE SEQUENCE [LARGE SCALE GENOMIC DNA]</scope>
    <source>
        <strain evidence="9">cv. XS01</strain>
    </source>
</reference>
<evidence type="ECO:0000256" key="4">
    <source>
        <dbReference type="RuleBase" id="RU369029"/>
    </source>
</evidence>
<dbReference type="EMBL" id="KQ991591">
    <property type="protein sequence ID" value="KZV51628.1"/>
    <property type="molecule type" value="Genomic_DNA"/>
</dbReference>
<feature type="compositionally biased region" description="Low complexity" evidence="5">
    <location>
        <begin position="174"/>
        <end position="195"/>
    </location>
</feature>
<feature type="domain" description="Tify" evidence="7">
    <location>
        <begin position="275"/>
        <end position="308"/>
    </location>
</feature>
<keyword evidence="3 4" id="KW-0539">Nucleus</keyword>
<dbReference type="PANTHER" id="PTHR31413">
    <property type="entry name" value="AFP HOMOLOG 2"/>
    <property type="match status" value="1"/>
</dbReference>
<evidence type="ECO:0000259" key="6">
    <source>
        <dbReference type="Pfam" id="PF07897"/>
    </source>
</evidence>
<dbReference type="InterPro" id="IPR032308">
    <property type="entry name" value="TDBD"/>
</dbReference>
<dbReference type="InterPro" id="IPR032310">
    <property type="entry name" value="NLS_NINJA_AFP-like"/>
</dbReference>
<dbReference type="Pfam" id="PF16136">
    <property type="entry name" value="NLS_NINJA_AFP"/>
    <property type="match status" value="1"/>
</dbReference>
<accession>A0A2Z7CY19</accession>
<feature type="region of interest" description="Disordered" evidence="5">
    <location>
        <begin position="172"/>
        <end position="198"/>
    </location>
</feature>
<dbReference type="Pfam" id="PF16135">
    <property type="entry name" value="TDBD"/>
    <property type="match status" value="1"/>
</dbReference>
<dbReference type="PANTHER" id="PTHR31413:SF31">
    <property type="entry name" value="NINJA-FAMILY PROTEIN AFP3"/>
    <property type="match status" value="1"/>
</dbReference>
<gene>
    <name evidence="8" type="ORF">F511_25001</name>
</gene>